<evidence type="ECO:0000313" key="1">
    <source>
        <dbReference type="EMBL" id="KAH9594314.1"/>
    </source>
</evidence>
<name>A0A922LUN3_SCHHA</name>
<reference evidence="1" key="1">
    <citation type="journal article" date="2012" name="Nat. Genet.">
        <title>Whole-genome sequence of Schistosoma haematobium.</title>
        <authorList>
            <person name="Young N.D."/>
            <person name="Jex A.R."/>
            <person name="Li B."/>
            <person name="Liu S."/>
            <person name="Yang L."/>
            <person name="Xiong Z."/>
            <person name="Li Y."/>
            <person name="Cantacessi C."/>
            <person name="Hall R.S."/>
            <person name="Xu X."/>
            <person name="Chen F."/>
            <person name="Wu X."/>
            <person name="Zerlotini A."/>
            <person name="Oliveira G."/>
            <person name="Hofmann A."/>
            <person name="Zhang G."/>
            <person name="Fang X."/>
            <person name="Kang Y."/>
            <person name="Campbell B.E."/>
            <person name="Loukas A."/>
            <person name="Ranganathan S."/>
            <person name="Rollinson D."/>
            <person name="Rinaldi G."/>
            <person name="Brindley P.J."/>
            <person name="Yang H."/>
            <person name="Wang J."/>
            <person name="Wang J."/>
            <person name="Gasser R.B."/>
        </authorList>
    </citation>
    <scope>NUCLEOTIDE SEQUENCE</scope>
</reference>
<sequence length="105" mass="12448">MRRVKILHYRVDNRLFTFLTSINSRYFVQLSFIATDNIYHTSDMVECYMFMRKSVLFKPQVYNLNILNLLCEDLSLQQQHASVCDLIEGNQGYNRIGHISESHKL</sequence>
<dbReference type="AlphaFoldDB" id="A0A922LUN3"/>
<dbReference type="RefSeq" id="XP_051073447.1">
    <property type="nucleotide sequence ID" value="XM_051208008.1"/>
</dbReference>
<reference evidence="1" key="2">
    <citation type="journal article" date="2019" name="Gigascience">
        <title>High-quality Schistosoma haematobium genome achieved by single-molecule and long-range sequencing.</title>
        <authorList>
            <person name="Stroehlein A.J."/>
            <person name="Korhonen P.K."/>
            <person name="Chong T.M."/>
            <person name="Lim Y.L."/>
            <person name="Chan K.G."/>
            <person name="Webster B."/>
            <person name="Rollinson D."/>
            <person name="Brindley P.J."/>
            <person name="Gasser R.B."/>
            <person name="Young N.D."/>
        </authorList>
    </citation>
    <scope>NUCLEOTIDE SEQUENCE</scope>
</reference>
<dbReference type="CTD" id="75576217"/>
<proteinExistence type="predicted"/>
<gene>
    <name evidence="1" type="ORF">MS3_00000106</name>
</gene>
<organism evidence="1 2">
    <name type="scientific">Schistosoma haematobium</name>
    <name type="common">Blood fluke</name>
    <dbReference type="NCBI Taxonomy" id="6185"/>
    <lineage>
        <taxon>Eukaryota</taxon>
        <taxon>Metazoa</taxon>
        <taxon>Spiralia</taxon>
        <taxon>Lophotrochozoa</taxon>
        <taxon>Platyhelminthes</taxon>
        <taxon>Trematoda</taxon>
        <taxon>Digenea</taxon>
        <taxon>Strigeidida</taxon>
        <taxon>Schistosomatoidea</taxon>
        <taxon>Schistosomatidae</taxon>
        <taxon>Schistosoma</taxon>
    </lineage>
</organism>
<reference evidence="1" key="3">
    <citation type="submission" date="2021-06" db="EMBL/GenBank/DDBJ databases">
        <title>Chromosome-level genome assembly for S. haematobium.</title>
        <authorList>
            <person name="Stroehlein A.J."/>
        </authorList>
    </citation>
    <scope>NUCLEOTIDE SEQUENCE</scope>
</reference>
<dbReference type="KEGG" id="shx:MS3_00000106"/>
<evidence type="ECO:0000313" key="2">
    <source>
        <dbReference type="Proteomes" id="UP000471633"/>
    </source>
</evidence>
<dbReference type="GeneID" id="75576217"/>
<dbReference type="EMBL" id="AMPZ03000001">
    <property type="protein sequence ID" value="KAH9594314.1"/>
    <property type="molecule type" value="Genomic_DNA"/>
</dbReference>
<accession>A0A922LUN3</accession>
<protein>
    <submittedName>
        <fullName evidence="1">Uncharacterized protein</fullName>
    </submittedName>
</protein>
<reference evidence="1" key="4">
    <citation type="journal article" date="2022" name="PLoS Pathog.">
        <title>Chromosome-level genome of Schistosoma haematobium underpins genome-wide explorations of molecular variation.</title>
        <authorList>
            <person name="Stroehlein A.J."/>
            <person name="Korhonen P.K."/>
            <person name="Lee V.V."/>
            <person name="Ralph S.A."/>
            <person name="Mentink-Kane M."/>
            <person name="You H."/>
            <person name="McManus D.P."/>
            <person name="Tchuente L.T."/>
            <person name="Stothard J.R."/>
            <person name="Kaur P."/>
            <person name="Dudchenko O."/>
            <person name="Aiden E.L."/>
            <person name="Yang B."/>
            <person name="Yang H."/>
            <person name="Emery A.M."/>
            <person name="Webster B.L."/>
            <person name="Brindley P.J."/>
            <person name="Rollinson D."/>
            <person name="Chang B.C.H."/>
            <person name="Gasser R.B."/>
            <person name="Young N.D."/>
        </authorList>
    </citation>
    <scope>NUCLEOTIDE SEQUENCE</scope>
</reference>
<dbReference type="Proteomes" id="UP000471633">
    <property type="component" value="Unassembled WGS sequence"/>
</dbReference>
<comment type="caution">
    <text evidence="1">The sequence shown here is derived from an EMBL/GenBank/DDBJ whole genome shotgun (WGS) entry which is preliminary data.</text>
</comment>
<keyword evidence="2" id="KW-1185">Reference proteome</keyword>